<dbReference type="Proteomes" id="UP000474104">
    <property type="component" value="Unassembled WGS sequence"/>
</dbReference>
<protein>
    <submittedName>
        <fullName evidence="2">Uncharacterized protein</fullName>
    </submittedName>
</protein>
<reference evidence="2 3" key="1">
    <citation type="submission" date="2019-07" db="EMBL/GenBank/DDBJ databases">
        <title>Draft genome sequences of 15 bacterial species constituting the stable defined intestinal microbiota of the GM15 gnotobiotic mouse model.</title>
        <authorList>
            <person name="Elie C."/>
            <person name="Mathieu A."/>
            <person name="Saliou A."/>
            <person name="Darnaud M."/>
            <person name="Leulier F."/>
            <person name="Tamellini A."/>
        </authorList>
    </citation>
    <scope>NUCLEOTIDE SEQUENCE [LARGE SCALE GENOMIC DNA]</scope>
    <source>
        <strain evidence="3">ASF 502</strain>
    </source>
</reference>
<dbReference type="RefSeq" id="WP_004073107.1">
    <property type="nucleotide sequence ID" value="NZ_VIRB01000062.1"/>
</dbReference>
<accession>A0A9X5H4P8</accession>
<gene>
    <name evidence="2" type="ORF">FMM80_10230</name>
</gene>
<proteinExistence type="predicted"/>
<evidence type="ECO:0000313" key="2">
    <source>
        <dbReference type="EMBL" id="NDO69037.1"/>
    </source>
</evidence>
<dbReference type="EMBL" id="VIRB01000062">
    <property type="protein sequence ID" value="NDO69037.1"/>
    <property type="molecule type" value="Genomic_DNA"/>
</dbReference>
<organism evidence="2 3">
    <name type="scientific">Schaedlerella arabinosiphila</name>
    <dbReference type="NCBI Taxonomy" id="2044587"/>
    <lineage>
        <taxon>Bacteria</taxon>
        <taxon>Bacillati</taxon>
        <taxon>Bacillota</taxon>
        <taxon>Clostridia</taxon>
        <taxon>Lachnospirales</taxon>
        <taxon>Lachnospiraceae</taxon>
        <taxon>Schaedlerella</taxon>
    </lineage>
</organism>
<feature type="region of interest" description="Disordered" evidence="1">
    <location>
        <begin position="20"/>
        <end position="46"/>
    </location>
</feature>
<comment type="caution">
    <text evidence="2">The sequence shown here is derived from an EMBL/GenBank/DDBJ whole genome shotgun (WGS) entry which is preliminary data.</text>
</comment>
<name>A0A9X5H4P8_9FIRM</name>
<evidence type="ECO:0000313" key="3">
    <source>
        <dbReference type="Proteomes" id="UP000474104"/>
    </source>
</evidence>
<evidence type="ECO:0000256" key="1">
    <source>
        <dbReference type="SAM" id="MobiDB-lite"/>
    </source>
</evidence>
<sequence length="119" mass="13553">MKKNRISTTKDVKDDIYMEETLSGKHESSATTPTDAIEETDLQNDNPSVPYNMEYHYESNGGFEYVTLKINVNEQISLKKFYPLSEGINSESFSLKIDEKAIHLKDKTQQLSINLTQTG</sequence>
<dbReference type="AlphaFoldDB" id="A0A9X5H4P8"/>